<keyword evidence="2 4" id="KW-0067">ATP-binding</keyword>
<reference evidence="4 5" key="1">
    <citation type="journal article" date="2019" name="Nat. Med.">
        <title>A library of human gut bacterial isolates paired with longitudinal multiomics data enables mechanistic microbiome research.</title>
        <authorList>
            <person name="Poyet M."/>
            <person name="Groussin M."/>
            <person name="Gibbons S.M."/>
            <person name="Avila-Pacheco J."/>
            <person name="Jiang X."/>
            <person name="Kearney S.M."/>
            <person name="Perrotta A.R."/>
            <person name="Berdy B."/>
            <person name="Zhao S."/>
            <person name="Lieberman T.D."/>
            <person name="Swanson P.K."/>
            <person name="Smith M."/>
            <person name="Roesemann S."/>
            <person name="Alexander J.E."/>
            <person name="Rich S.A."/>
            <person name="Livny J."/>
            <person name="Vlamakis H."/>
            <person name="Clish C."/>
            <person name="Bullock K."/>
            <person name="Deik A."/>
            <person name="Scott J."/>
            <person name="Pierce K.A."/>
            <person name="Xavier R.J."/>
            <person name="Alm E.J."/>
        </authorList>
    </citation>
    <scope>NUCLEOTIDE SEQUENCE [LARGE SCALE GENOMIC DNA]</scope>
    <source>
        <strain evidence="4 5">BIOML-A1</strain>
    </source>
</reference>
<gene>
    <name evidence="4" type="ORF">GMD50_08135</name>
</gene>
<dbReference type="PROSITE" id="PS50893">
    <property type="entry name" value="ABC_TRANSPORTER_2"/>
    <property type="match status" value="1"/>
</dbReference>
<accession>A0A6L6L3S3</accession>
<dbReference type="InterPro" id="IPR003593">
    <property type="entry name" value="AAA+_ATPase"/>
</dbReference>
<dbReference type="PANTHER" id="PTHR43158">
    <property type="entry name" value="SKFA PEPTIDE EXPORT ATP-BINDING PROTEIN SKFE"/>
    <property type="match status" value="1"/>
</dbReference>
<dbReference type="SUPFAM" id="SSF52540">
    <property type="entry name" value="P-loop containing nucleoside triphosphate hydrolases"/>
    <property type="match status" value="1"/>
</dbReference>
<dbReference type="CDD" id="cd03230">
    <property type="entry name" value="ABC_DR_subfamily_A"/>
    <property type="match status" value="1"/>
</dbReference>
<organism evidence="4 5">
    <name type="scientific">Roseburia intestinalis</name>
    <dbReference type="NCBI Taxonomy" id="166486"/>
    <lineage>
        <taxon>Bacteria</taxon>
        <taxon>Bacillati</taxon>
        <taxon>Bacillota</taxon>
        <taxon>Clostridia</taxon>
        <taxon>Lachnospirales</taxon>
        <taxon>Lachnospiraceae</taxon>
        <taxon>Roseburia</taxon>
    </lineage>
</organism>
<dbReference type="AlphaFoldDB" id="A0A6L6L3S3"/>
<evidence type="ECO:0000313" key="5">
    <source>
        <dbReference type="Proteomes" id="UP000478483"/>
    </source>
</evidence>
<dbReference type="Pfam" id="PF00005">
    <property type="entry name" value="ABC_tran"/>
    <property type="match status" value="1"/>
</dbReference>
<dbReference type="GO" id="GO:0016887">
    <property type="term" value="F:ATP hydrolysis activity"/>
    <property type="evidence" value="ECO:0007669"/>
    <property type="project" value="InterPro"/>
</dbReference>
<dbReference type="RefSeq" id="WP_155219447.1">
    <property type="nucleotide sequence ID" value="NZ_WNAJ01000007.1"/>
</dbReference>
<feature type="domain" description="ABC transporter" evidence="3">
    <location>
        <begin position="4"/>
        <end position="229"/>
    </location>
</feature>
<dbReference type="SMART" id="SM00382">
    <property type="entry name" value="AAA"/>
    <property type="match status" value="1"/>
</dbReference>
<evidence type="ECO:0000259" key="3">
    <source>
        <dbReference type="PROSITE" id="PS50893"/>
    </source>
</evidence>
<proteinExistence type="predicted"/>
<dbReference type="PANTHER" id="PTHR43158:SF5">
    <property type="entry name" value="ABC TRANSPORTER, ATP-BINDING PROTEIN"/>
    <property type="match status" value="1"/>
</dbReference>
<dbReference type="Gene3D" id="3.40.50.300">
    <property type="entry name" value="P-loop containing nucleotide triphosphate hydrolases"/>
    <property type="match status" value="1"/>
</dbReference>
<evidence type="ECO:0000256" key="2">
    <source>
        <dbReference type="ARBA" id="ARBA00022840"/>
    </source>
</evidence>
<dbReference type="EMBL" id="WNAJ01000007">
    <property type="protein sequence ID" value="MTR85031.1"/>
    <property type="molecule type" value="Genomic_DNA"/>
</dbReference>
<protein>
    <submittedName>
        <fullName evidence="4">ATP-binding cassette domain-containing protein</fullName>
    </submittedName>
</protein>
<evidence type="ECO:0000256" key="1">
    <source>
        <dbReference type="ARBA" id="ARBA00022741"/>
    </source>
</evidence>
<dbReference type="Proteomes" id="UP000478483">
    <property type="component" value="Unassembled WGS sequence"/>
</dbReference>
<dbReference type="GO" id="GO:0005524">
    <property type="term" value="F:ATP binding"/>
    <property type="evidence" value="ECO:0007669"/>
    <property type="project" value="UniProtKB-KW"/>
</dbReference>
<comment type="caution">
    <text evidence="4">The sequence shown here is derived from an EMBL/GenBank/DDBJ whole genome shotgun (WGS) entry which is preliminary data.</text>
</comment>
<keyword evidence="1" id="KW-0547">Nucleotide-binding</keyword>
<dbReference type="InterPro" id="IPR027417">
    <property type="entry name" value="P-loop_NTPase"/>
</dbReference>
<dbReference type="InterPro" id="IPR003439">
    <property type="entry name" value="ABC_transporter-like_ATP-bd"/>
</dbReference>
<name>A0A6L6L3S3_9FIRM</name>
<evidence type="ECO:0000313" key="4">
    <source>
        <dbReference type="EMBL" id="MTR85031.1"/>
    </source>
</evidence>
<sequence>MNAIQIKNITKRYKDVTALDDISFSFEFGRIYGFLGRNGAGKSTLINIIANRIFADQGEVLIDGIPAKENMGVHEKIFCMSEADLYDRDLKVKDHFKWTNRFYNDFDLDKALELSKKFNLDINKRFKALSKGYQSIFKLIIALSLNVPYVIFDEPVLGLDANHRELFYSLLLKEFENNERTLIIATHLIEEVSNIIEEVVLIDKGKILLQETVEELLEKGYSISGVAQEVDRYCEGKNVIGYDELGGLKIAYVLGEKTALPQGSNLQVTAMNLQKLFVKMTEKGGGKNE</sequence>